<evidence type="ECO:0000313" key="2">
    <source>
        <dbReference type="EMBL" id="CAD8706140.1"/>
    </source>
</evidence>
<protein>
    <submittedName>
        <fullName evidence="2">Uncharacterized protein</fullName>
    </submittedName>
</protein>
<dbReference type="EMBL" id="HBFC01015045">
    <property type="protein sequence ID" value="CAD8706140.1"/>
    <property type="molecule type" value="Transcribed_RNA"/>
</dbReference>
<name>A0A7S0X957_9CHLO</name>
<reference evidence="2" key="1">
    <citation type="submission" date="2021-01" db="EMBL/GenBank/DDBJ databases">
        <authorList>
            <person name="Corre E."/>
            <person name="Pelletier E."/>
            <person name="Niang G."/>
            <person name="Scheremetjew M."/>
            <person name="Finn R."/>
            <person name="Kale V."/>
            <person name="Holt S."/>
            <person name="Cochrane G."/>
            <person name="Meng A."/>
            <person name="Brown T."/>
            <person name="Cohen L."/>
        </authorList>
    </citation>
    <scope>NUCLEOTIDE SEQUENCE</scope>
    <source>
        <strain evidence="2">SL-175</strain>
    </source>
</reference>
<dbReference type="AlphaFoldDB" id="A0A7S0X957"/>
<evidence type="ECO:0000256" key="1">
    <source>
        <dbReference type="SAM" id="MobiDB-lite"/>
    </source>
</evidence>
<organism evidence="2">
    <name type="scientific">Mantoniella antarctica</name>
    <dbReference type="NCBI Taxonomy" id="81844"/>
    <lineage>
        <taxon>Eukaryota</taxon>
        <taxon>Viridiplantae</taxon>
        <taxon>Chlorophyta</taxon>
        <taxon>Mamiellophyceae</taxon>
        <taxon>Mamiellales</taxon>
        <taxon>Mamiellaceae</taxon>
        <taxon>Mantoniella</taxon>
    </lineage>
</organism>
<gene>
    <name evidence="2" type="ORF">MANT1106_LOCUS8823</name>
</gene>
<accession>A0A7S0X957</accession>
<proteinExistence type="predicted"/>
<sequence length="99" mass="11384">MTREFTMSQKNKHPSASLLFWHFVQKHKPSYSKTASYTYQRSTQAAQKLFVSAEIQGGCLSVEWRRHIVFAHKSKPRARMHRPDTRFAPFSAGSAQGDV</sequence>
<feature type="region of interest" description="Disordered" evidence="1">
    <location>
        <begin position="75"/>
        <end position="99"/>
    </location>
</feature>